<evidence type="ECO:0000313" key="2">
    <source>
        <dbReference type="EMBL" id="CCA27648.1"/>
    </source>
</evidence>
<dbReference type="HOGENOM" id="CLU_948039_0_0_1"/>
<feature type="region of interest" description="Disordered" evidence="1">
    <location>
        <begin position="244"/>
        <end position="265"/>
    </location>
</feature>
<organism evidence="2">
    <name type="scientific">Albugo laibachii Nc14</name>
    <dbReference type="NCBI Taxonomy" id="890382"/>
    <lineage>
        <taxon>Eukaryota</taxon>
        <taxon>Sar</taxon>
        <taxon>Stramenopiles</taxon>
        <taxon>Oomycota</taxon>
        <taxon>Peronosporomycetes</taxon>
        <taxon>Albuginales</taxon>
        <taxon>Albuginaceae</taxon>
        <taxon>Albugo</taxon>
    </lineage>
</organism>
<gene>
    <name evidence="2" type="primary">AlNc14C612G12246</name>
    <name evidence="2" type="ORF">ALNC14_137920</name>
</gene>
<protein>
    <submittedName>
        <fullName evidence="2">AlNc14C612G12246 protein</fullName>
    </submittedName>
</protein>
<feature type="compositionally biased region" description="Polar residues" evidence="1">
    <location>
        <begin position="248"/>
        <end position="264"/>
    </location>
</feature>
<reference evidence="2" key="2">
    <citation type="submission" date="2011-02" db="EMBL/GenBank/DDBJ databases">
        <authorList>
            <person name="MacLean D."/>
        </authorList>
    </citation>
    <scope>NUCLEOTIDE SEQUENCE</scope>
</reference>
<dbReference type="EMBL" id="FR824624">
    <property type="protein sequence ID" value="CCA27648.1"/>
    <property type="molecule type" value="Genomic_DNA"/>
</dbReference>
<dbReference type="AlphaFoldDB" id="F0X1G2"/>
<evidence type="ECO:0000256" key="1">
    <source>
        <dbReference type="SAM" id="MobiDB-lite"/>
    </source>
</evidence>
<proteinExistence type="predicted"/>
<sequence>MSEDAKLYISQIQRKSHAFPRIQAYLMDAPFKKICIQTESWSLDEVVQIMMCLSENSGGLSVFLPQKKYGDKVIQFMSLLTPTTLSTADLMHCNSRMTQVDGHFRDKLSAKNYDVSSVPDEIFAQMSDEEELEQGNYAQIRYSTECVWALYLADKQQCNSCISKLVINEQLEFKTHFTVELSAATSLSFLTTGSKRELLAGCINKYRKRLTKFRRLVFVPDFMCHYELKQFNAKIHIDHAEPQPESVLPSSVQGYEESQQSSRHSIAPDRTIRLFGKDIDPNLRLSKQARRILV</sequence>
<reference evidence="2" key="1">
    <citation type="journal article" date="2011" name="PLoS Biol.">
        <title>Gene gain and loss during evolution of obligate parasitism in the white rust pathogen of Arabidopsis thaliana.</title>
        <authorList>
            <person name="Kemen E."/>
            <person name="Gardiner A."/>
            <person name="Schultz-Larsen T."/>
            <person name="Kemen A.C."/>
            <person name="Balmuth A.L."/>
            <person name="Robert-Seilaniantz A."/>
            <person name="Bailey K."/>
            <person name="Holub E."/>
            <person name="Studholme D.J."/>
            <person name="Maclean D."/>
            <person name="Jones J.D."/>
        </authorList>
    </citation>
    <scope>NUCLEOTIDE SEQUENCE</scope>
</reference>
<name>F0X1G2_9STRA</name>
<accession>F0X1G2</accession>